<feature type="transmembrane region" description="Helical" evidence="2">
    <location>
        <begin position="139"/>
        <end position="158"/>
    </location>
</feature>
<dbReference type="Proteomes" id="UP000320179">
    <property type="component" value="Chromosome"/>
</dbReference>
<feature type="compositionally biased region" description="Polar residues" evidence="1">
    <location>
        <begin position="75"/>
        <end position="86"/>
    </location>
</feature>
<evidence type="ECO:0000313" key="4">
    <source>
        <dbReference type="EMBL" id="QDE70823.1"/>
    </source>
</evidence>
<proteinExistence type="predicted"/>
<dbReference type="AlphaFoldDB" id="A0AAE6KUV3"/>
<feature type="compositionally biased region" description="Basic and acidic residues" evidence="1">
    <location>
        <begin position="59"/>
        <end position="74"/>
    </location>
</feature>
<feature type="chain" id="PRO_5042095058" description="GlsB/YeaQ/YmgE family stress response membrane protein" evidence="3">
    <location>
        <begin position="26"/>
        <end position="257"/>
    </location>
</feature>
<keyword evidence="3" id="KW-0732">Signal</keyword>
<keyword evidence="2" id="KW-1133">Transmembrane helix</keyword>
<dbReference type="EMBL" id="CP017174">
    <property type="protein sequence ID" value="QDE70823.1"/>
    <property type="molecule type" value="Genomic_DNA"/>
</dbReference>
<organism evidence="4 5">
    <name type="scientific">Myxococcus xanthus</name>
    <dbReference type="NCBI Taxonomy" id="34"/>
    <lineage>
        <taxon>Bacteria</taxon>
        <taxon>Pseudomonadati</taxon>
        <taxon>Myxococcota</taxon>
        <taxon>Myxococcia</taxon>
        <taxon>Myxococcales</taxon>
        <taxon>Cystobacterineae</taxon>
        <taxon>Myxococcaceae</taxon>
        <taxon>Myxococcus</taxon>
    </lineage>
</organism>
<feature type="compositionally biased region" description="Low complexity" evidence="1">
    <location>
        <begin position="30"/>
        <end position="43"/>
    </location>
</feature>
<feature type="region of interest" description="Disordered" evidence="1">
    <location>
        <begin position="23"/>
        <end position="96"/>
    </location>
</feature>
<keyword evidence="2" id="KW-0812">Transmembrane</keyword>
<evidence type="ECO:0000256" key="3">
    <source>
        <dbReference type="SAM" id="SignalP"/>
    </source>
</evidence>
<evidence type="ECO:0000313" key="5">
    <source>
        <dbReference type="Proteomes" id="UP000320179"/>
    </source>
</evidence>
<evidence type="ECO:0008006" key="6">
    <source>
        <dbReference type="Google" id="ProtNLM"/>
    </source>
</evidence>
<evidence type="ECO:0000256" key="1">
    <source>
        <dbReference type="SAM" id="MobiDB-lite"/>
    </source>
</evidence>
<reference evidence="4 5" key="1">
    <citation type="journal article" date="2019" name="Science">
        <title>Social genes are selection hotspots in kin groups of a soil microbe.</title>
        <authorList>
            <person name="Wielgoss S."/>
            <person name="Wolfensberger R."/>
            <person name="Sun L."/>
            <person name="Fiegna F."/>
            <person name="Velicer G.J."/>
        </authorList>
    </citation>
    <scope>NUCLEOTIDE SEQUENCE [LARGE SCALE GENOMIC DNA]</scope>
    <source>
        <strain evidence="4 5">MC3.5.9c15</strain>
    </source>
</reference>
<feature type="transmembrane region" description="Helical" evidence="2">
    <location>
        <begin position="199"/>
        <end position="218"/>
    </location>
</feature>
<gene>
    <name evidence="4" type="ORF">BHS09_29750</name>
</gene>
<accession>A0AAE6KUV3</accession>
<feature type="signal peptide" evidence="3">
    <location>
        <begin position="1"/>
        <end position="25"/>
    </location>
</feature>
<name>A0AAE6KUV3_MYXXA</name>
<protein>
    <recommendedName>
        <fullName evidence="6">GlsB/YeaQ/YmgE family stress response membrane protein</fullName>
    </recommendedName>
</protein>
<keyword evidence="2" id="KW-0472">Membrane</keyword>
<evidence type="ECO:0000256" key="2">
    <source>
        <dbReference type="SAM" id="Phobius"/>
    </source>
</evidence>
<sequence>MSQVKVSRAHSIGLAMLVLSSGQNAAWAQEPPASEPARAPASELTPPPLVPAPGGWDAPTRRDEDAGDDSRPSQETEGTTSVNEQALPSKAHARPADPVPRVAVEFLAGAGGGIIAGSVGMLTGFIVGASTVGCDECGIVAGVGGITGVVVGIPAGTWMGGKLMGGQGTFLATAGGSLVGWGGALIGSALLGIGDNEPGGAVFLLLLPVVGAVAGYELSSPGEERPALTRKAPSTFQVVPVAGMGERGPRLGLAGSF</sequence>
<feature type="transmembrane region" description="Helical" evidence="2">
    <location>
        <begin position="170"/>
        <end position="193"/>
    </location>
</feature>